<feature type="transmembrane region" description="Helical" evidence="1">
    <location>
        <begin position="39"/>
        <end position="57"/>
    </location>
</feature>
<dbReference type="AlphaFoldDB" id="A0A402BLE0"/>
<organism evidence="2 3">
    <name type="scientific">Dictyobacter alpinus</name>
    <dbReference type="NCBI Taxonomy" id="2014873"/>
    <lineage>
        <taxon>Bacteria</taxon>
        <taxon>Bacillati</taxon>
        <taxon>Chloroflexota</taxon>
        <taxon>Ktedonobacteria</taxon>
        <taxon>Ktedonobacterales</taxon>
        <taxon>Dictyobacteraceae</taxon>
        <taxon>Dictyobacter</taxon>
    </lineage>
</organism>
<keyword evidence="3" id="KW-1185">Reference proteome</keyword>
<comment type="caution">
    <text evidence="2">The sequence shown here is derived from an EMBL/GenBank/DDBJ whole genome shotgun (WGS) entry which is preliminary data.</text>
</comment>
<accession>A0A402BLE0</accession>
<evidence type="ECO:0000313" key="2">
    <source>
        <dbReference type="EMBL" id="GCE32149.1"/>
    </source>
</evidence>
<protein>
    <submittedName>
        <fullName evidence="2">Uncharacterized protein</fullName>
    </submittedName>
</protein>
<keyword evidence="1" id="KW-0472">Membrane</keyword>
<dbReference type="Proteomes" id="UP000287171">
    <property type="component" value="Unassembled WGS sequence"/>
</dbReference>
<evidence type="ECO:0000313" key="3">
    <source>
        <dbReference type="Proteomes" id="UP000287171"/>
    </source>
</evidence>
<keyword evidence="1" id="KW-1133">Transmembrane helix</keyword>
<sequence>MQLLPVFECRIFEVLGISDRKETSLSFTIALLKNVKRTILVAVVIAAFIVMMSTLLVSHT</sequence>
<reference evidence="3" key="1">
    <citation type="submission" date="2018-12" db="EMBL/GenBank/DDBJ databases">
        <title>Tengunoibacter tsumagoiensis gen. nov., sp. nov., Dictyobacter kobayashii sp. nov., D. alpinus sp. nov., and D. joshuensis sp. nov. and description of Dictyobacteraceae fam. nov. within the order Ktedonobacterales isolated from Tengu-no-mugimeshi.</title>
        <authorList>
            <person name="Wang C.M."/>
            <person name="Zheng Y."/>
            <person name="Sakai Y."/>
            <person name="Toyoda A."/>
            <person name="Minakuchi Y."/>
            <person name="Abe K."/>
            <person name="Yokota A."/>
            <person name="Yabe S."/>
        </authorList>
    </citation>
    <scope>NUCLEOTIDE SEQUENCE [LARGE SCALE GENOMIC DNA]</scope>
    <source>
        <strain evidence="3">Uno16</strain>
    </source>
</reference>
<dbReference type="EMBL" id="BIFT01000003">
    <property type="protein sequence ID" value="GCE32149.1"/>
    <property type="molecule type" value="Genomic_DNA"/>
</dbReference>
<keyword evidence="1" id="KW-0812">Transmembrane</keyword>
<name>A0A402BLE0_9CHLR</name>
<proteinExistence type="predicted"/>
<gene>
    <name evidence="2" type="ORF">KDA_76330</name>
</gene>
<evidence type="ECO:0000256" key="1">
    <source>
        <dbReference type="SAM" id="Phobius"/>
    </source>
</evidence>